<proteinExistence type="predicted"/>
<keyword evidence="1" id="KW-0472">Membrane</keyword>
<evidence type="ECO:0000256" key="1">
    <source>
        <dbReference type="SAM" id="Phobius"/>
    </source>
</evidence>
<sequence>LDILQQNNIQRQLFTGNLVLFMGQILWVQAMYLNLFLCLNLMWTNKYLRRREECQTISGDELVDKICGLQEELWVPIKHSTYGNLTFVTILNKSTLEIYLKAQRL</sequence>
<keyword evidence="1" id="KW-0812">Transmembrane</keyword>
<feature type="non-terminal residue" evidence="2">
    <location>
        <position position="1"/>
    </location>
</feature>
<organism evidence="2">
    <name type="scientific">Graphocephala atropunctata</name>
    <dbReference type="NCBI Taxonomy" id="36148"/>
    <lineage>
        <taxon>Eukaryota</taxon>
        <taxon>Metazoa</taxon>
        <taxon>Ecdysozoa</taxon>
        <taxon>Arthropoda</taxon>
        <taxon>Hexapoda</taxon>
        <taxon>Insecta</taxon>
        <taxon>Pterygota</taxon>
        <taxon>Neoptera</taxon>
        <taxon>Paraneoptera</taxon>
        <taxon>Hemiptera</taxon>
        <taxon>Auchenorrhyncha</taxon>
        <taxon>Membracoidea</taxon>
        <taxon>Cicadellidae</taxon>
        <taxon>Cicadellinae</taxon>
        <taxon>Cicadellini</taxon>
        <taxon>Graphocephala</taxon>
    </lineage>
</organism>
<gene>
    <name evidence="2" type="ORF">g.43364</name>
</gene>
<accession>A0A1B6KLL1</accession>
<evidence type="ECO:0000313" key="2">
    <source>
        <dbReference type="EMBL" id="JAT12074.1"/>
    </source>
</evidence>
<keyword evidence="1" id="KW-1133">Transmembrane helix</keyword>
<protein>
    <submittedName>
        <fullName evidence="2">Uncharacterized protein</fullName>
    </submittedName>
</protein>
<name>A0A1B6KLL1_9HEMI</name>
<feature type="transmembrane region" description="Helical" evidence="1">
    <location>
        <begin position="20"/>
        <end position="43"/>
    </location>
</feature>
<dbReference type="EMBL" id="GEBQ01027903">
    <property type="protein sequence ID" value="JAT12074.1"/>
    <property type="molecule type" value="Transcribed_RNA"/>
</dbReference>
<dbReference type="AlphaFoldDB" id="A0A1B6KLL1"/>
<reference evidence="2" key="1">
    <citation type="submission" date="2015-11" db="EMBL/GenBank/DDBJ databases">
        <title>De novo transcriptome assembly of four potential Pierce s Disease insect vectors from Arizona vineyards.</title>
        <authorList>
            <person name="Tassone E.E."/>
        </authorList>
    </citation>
    <scope>NUCLEOTIDE SEQUENCE</scope>
</reference>